<proteinExistence type="inferred from homology"/>
<dbReference type="Gene3D" id="1.25.40.720">
    <property type="entry name" value="Telomere length regulation protein 2, C-terminal domain"/>
    <property type="match status" value="1"/>
</dbReference>
<evidence type="ECO:0000256" key="2">
    <source>
        <dbReference type="ARBA" id="ARBA00006133"/>
    </source>
</evidence>
<feature type="domain" description="TELO2 ARM repeat" evidence="6">
    <location>
        <begin position="281"/>
        <end position="521"/>
    </location>
</feature>
<feature type="region of interest" description="Disordered" evidence="4">
    <location>
        <begin position="1017"/>
        <end position="1057"/>
    </location>
</feature>
<comment type="subcellular location">
    <subcellularLocation>
        <location evidence="1">Cytoplasm</location>
    </subcellularLocation>
</comment>
<comment type="caution">
    <text evidence="7">The sequence shown here is derived from an EMBL/GenBank/DDBJ whole genome shotgun (WGS) entry which is preliminary data.</text>
</comment>
<feature type="domain" description="Telomere length regulation protein conserved" evidence="5">
    <location>
        <begin position="632"/>
        <end position="744"/>
    </location>
</feature>
<evidence type="ECO:0000256" key="4">
    <source>
        <dbReference type="SAM" id="MobiDB-lite"/>
    </source>
</evidence>
<sequence length="1057" mass="118126">MGKEGKDVVRVPREAVELETLILQKVEAVSSAIDSAKHVDEVISALHSIAIRLFPVESSVISDAINPPFKSQVMAAEVPPDSEKDEWRHVFYHGAAFPAMSRMLLYSVSSNWLSSFPPVCKKVYDSFFVEGPTTEVIQALVPALKQSGTVDKSMLRAIRSNAERLLVLCLLENEGVHCMVVEIARTYTSGEKDDELVKANISINISRVAQVLASIPDKASLEATPLLSSCSFFRHIVIQLLDGLEQRALELYGSVCDSTTHDWGLFFVGETFSRICRRGSADILVCEMIPRILKFAQGCLNTKYECEIPSTFEKNPKAQLWSRIIEAIKDIYAIETLAEVMLRQLSAKNHSELEAYWVLWVLFNRRLQQEHTIRGFFLDKFLFWKVFPVRCLRWIIQFSIFERPPSENACVNFPKAKRFFGVVQRLVTVWCKREFVRSARVEQQAYITAAVGLCLEKMTKEELETTEDVLQSILQGVTCRLESPIDLVRKMGSSIALAFSKVVDPANPLYLEDSCHEDMDWEFGLLSLTKEPRGANENKFNNIESKNLHRDADHSGFGKKLKKVKDEPRYNTTKVSEVTKIVPETAASPGSRHVNDNDSSDDESKNSEASSDSSLKPYDLSDDDIDLKKRITQLADIIAALRKPDDSDGIERALDVAEKLIRASPDELRHSSGDLVRALIFVRCSDIAVEGQEDSAEERRQKALVALTVTCPFESLDALTKLIYSPNVDIGQRILIIDVMIQAAQELSDATFTNVNGQARNLISSVSPSQPWFVPSSRGPPGAGAWKEVEEPGVLSWSHQYARDLPSKTSQIKIGKSRRWSIKKARESQSDHTKNKFPLYAAAFMLPVMQGYDKKRHGVDLLERDFIVLGKLVHMLGVCMQCMAMHPEASALASHLFDMLSSRELAHHAEAYVRRSVLFAASSILVSLHPSFVASALIEGNQEISNGLEWIRTWALHVTESDPETDCSTMAMGCLQLHSELALETSRCLETAQTYIPKVSSLPPKVNNIIIPLSNSSSARSAHGKKLRNGRKSSTEEQPSHETKQSSASAHETWSSP</sequence>
<feature type="region of interest" description="Disordered" evidence="4">
    <location>
        <begin position="534"/>
        <end position="618"/>
    </location>
</feature>
<gene>
    <name evidence="7" type="ORF">HPP92_024387</name>
</gene>
<dbReference type="Pfam" id="PF10193">
    <property type="entry name" value="Telomere_reg-2"/>
    <property type="match status" value="1"/>
</dbReference>
<comment type="similarity">
    <text evidence="2">Belongs to the TEL2 family.</text>
</comment>
<dbReference type="Pfam" id="PF25320">
    <property type="entry name" value="TELO2_ARM"/>
    <property type="match status" value="1"/>
</dbReference>
<evidence type="ECO:0008006" key="9">
    <source>
        <dbReference type="Google" id="ProtNLM"/>
    </source>
</evidence>
<evidence type="ECO:0000259" key="6">
    <source>
        <dbReference type="Pfam" id="PF25320"/>
    </source>
</evidence>
<feature type="compositionally biased region" description="Basic and acidic residues" evidence="4">
    <location>
        <begin position="1033"/>
        <end position="1044"/>
    </location>
</feature>
<reference evidence="7 8" key="1">
    <citation type="journal article" date="2020" name="Nat. Food">
        <title>A phased Vanilla planifolia genome enables genetic improvement of flavour and production.</title>
        <authorList>
            <person name="Hasing T."/>
            <person name="Tang H."/>
            <person name="Brym M."/>
            <person name="Khazi F."/>
            <person name="Huang T."/>
            <person name="Chambers A.H."/>
        </authorList>
    </citation>
    <scope>NUCLEOTIDE SEQUENCE [LARGE SCALE GENOMIC DNA]</scope>
    <source>
        <tissue evidence="7">Leaf</tissue>
    </source>
</reference>
<dbReference type="InterPro" id="IPR057348">
    <property type="entry name" value="TELO2_ARM"/>
</dbReference>
<dbReference type="InterPro" id="IPR051970">
    <property type="entry name" value="TEL2_Regulation"/>
</dbReference>
<organism evidence="7 8">
    <name type="scientific">Vanilla planifolia</name>
    <name type="common">Vanilla</name>
    <dbReference type="NCBI Taxonomy" id="51239"/>
    <lineage>
        <taxon>Eukaryota</taxon>
        <taxon>Viridiplantae</taxon>
        <taxon>Streptophyta</taxon>
        <taxon>Embryophyta</taxon>
        <taxon>Tracheophyta</taxon>
        <taxon>Spermatophyta</taxon>
        <taxon>Magnoliopsida</taxon>
        <taxon>Liliopsida</taxon>
        <taxon>Asparagales</taxon>
        <taxon>Orchidaceae</taxon>
        <taxon>Vanilloideae</taxon>
        <taxon>Vanilleae</taxon>
        <taxon>Vanilla</taxon>
    </lineage>
</organism>
<dbReference type="OrthoDB" id="10258062at2759"/>
<dbReference type="PANTHER" id="PTHR15830">
    <property type="entry name" value="TELOMERE LENGTH REGULATION PROTEIN TEL2 FAMILY MEMBER"/>
    <property type="match status" value="1"/>
</dbReference>
<dbReference type="InterPro" id="IPR019337">
    <property type="entry name" value="Telomere_length_regulation_dom"/>
</dbReference>
<dbReference type="GO" id="GO:0051083">
    <property type="term" value="P:'de novo' cotranslational protein folding"/>
    <property type="evidence" value="ECO:0007669"/>
    <property type="project" value="TreeGrafter"/>
</dbReference>
<protein>
    <recommendedName>
        <fullName evidence="9">Telomere length regulation protein conserved domain-containing protein</fullName>
    </recommendedName>
</protein>
<dbReference type="EMBL" id="JADCNM010000013">
    <property type="protein sequence ID" value="KAG0456599.1"/>
    <property type="molecule type" value="Genomic_DNA"/>
</dbReference>
<dbReference type="GO" id="GO:0042162">
    <property type="term" value="F:telomeric DNA binding"/>
    <property type="evidence" value="ECO:0007669"/>
    <property type="project" value="TreeGrafter"/>
</dbReference>
<feature type="compositionally biased region" description="Basic residues" evidence="4">
    <location>
        <begin position="1022"/>
        <end position="1031"/>
    </location>
</feature>
<accession>A0A835PRX8</accession>
<name>A0A835PRX8_VANPL</name>
<dbReference type="GO" id="GO:0051879">
    <property type="term" value="F:Hsp90 protein binding"/>
    <property type="evidence" value="ECO:0007669"/>
    <property type="project" value="TreeGrafter"/>
</dbReference>
<evidence type="ECO:0000259" key="5">
    <source>
        <dbReference type="Pfam" id="PF10193"/>
    </source>
</evidence>
<keyword evidence="3" id="KW-0963">Cytoplasm</keyword>
<dbReference type="Proteomes" id="UP000639772">
    <property type="component" value="Chromosome 13"/>
</dbReference>
<evidence type="ECO:0000313" key="8">
    <source>
        <dbReference type="Proteomes" id="UP000639772"/>
    </source>
</evidence>
<feature type="compositionally biased region" description="Polar residues" evidence="4">
    <location>
        <begin position="1045"/>
        <end position="1057"/>
    </location>
</feature>
<evidence type="ECO:0000256" key="3">
    <source>
        <dbReference type="ARBA" id="ARBA00022490"/>
    </source>
</evidence>
<dbReference type="PANTHER" id="PTHR15830:SF10">
    <property type="entry name" value="TELOMERE LENGTH REGULATION PROTEIN TEL2 HOMOLOG"/>
    <property type="match status" value="1"/>
</dbReference>
<dbReference type="GO" id="GO:0005829">
    <property type="term" value="C:cytosol"/>
    <property type="evidence" value="ECO:0007669"/>
    <property type="project" value="TreeGrafter"/>
</dbReference>
<evidence type="ECO:0000313" key="7">
    <source>
        <dbReference type="EMBL" id="KAG0456599.1"/>
    </source>
</evidence>
<feature type="compositionally biased region" description="Basic and acidic residues" evidence="4">
    <location>
        <begin position="546"/>
        <end position="556"/>
    </location>
</feature>
<dbReference type="InterPro" id="IPR038528">
    <property type="entry name" value="TEL2_C_sf"/>
</dbReference>
<dbReference type="AlphaFoldDB" id="A0A835PRX8"/>
<evidence type="ECO:0000256" key="1">
    <source>
        <dbReference type="ARBA" id="ARBA00004496"/>
    </source>
</evidence>